<dbReference type="PROSITE" id="PS52029">
    <property type="entry name" value="LD_TPASE"/>
    <property type="match status" value="1"/>
</dbReference>
<dbReference type="GO" id="GO:0071555">
    <property type="term" value="P:cell wall organization"/>
    <property type="evidence" value="ECO:0007669"/>
    <property type="project" value="UniProtKB-UniRule"/>
</dbReference>
<evidence type="ECO:0000256" key="1">
    <source>
        <dbReference type="ARBA" id="ARBA00004752"/>
    </source>
</evidence>
<comment type="caution">
    <text evidence="9">The sequence shown here is derived from an EMBL/GenBank/DDBJ whole genome shotgun (WGS) entry which is preliminary data.</text>
</comment>
<dbReference type="InterPro" id="IPR005490">
    <property type="entry name" value="LD_TPept_cat_dom"/>
</dbReference>
<comment type="similarity">
    <text evidence="2">Belongs to the YkuD family.</text>
</comment>
<feature type="active site" description="Proton donor/acceptor" evidence="7">
    <location>
        <position position="426"/>
    </location>
</feature>
<accession>A0A643FJ14</accession>
<dbReference type="CDD" id="cd16913">
    <property type="entry name" value="YkuD_like"/>
    <property type="match status" value="1"/>
</dbReference>
<name>A0A643FJ14_IDEDE</name>
<dbReference type="EMBL" id="VZPB01000004">
    <property type="protein sequence ID" value="KAB0584737.1"/>
    <property type="molecule type" value="Genomic_DNA"/>
</dbReference>
<protein>
    <submittedName>
        <fullName evidence="9">L,D-transpeptidase family protein</fullName>
    </submittedName>
</protein>
<dbReference type="UniPathway" id="UPA00219"/>
<evidence type="ECO:0000256" key="6">
    <source>
        <dbReference type="ARBA" id="ARBA00023316"/>
    </source>
</evidence>
<dbReference type="Pfam" id="PF20142">
    <property type="entry name" value="Scaffold"/>
    <property type="match status" value="1"/>
</dbReference>
<feature type="active site" description="Nucleophile" evidence="7">
    <location>
        <position position="445"/>
    </location>
</feature>
<evidence type="ECO:0000313" key="9">
    <source>
        <dbReference type="EMBL" id="KAB0584737.1"/>
    </source>
</evidence>
<dbReference type="GO" id="GO:0004180">
    <property type="term" value="F:carboxypeptidase activity"/>
    <property type="evidence" value="ECO:0007669"/>
    <property type="project" value="UniProtKB-ARBA"/>
</dbReference>
<evidence type="ECO:0000259" key="8">
    <source>
        <dbReference type="PROSITE" id="PS52029"/>
    </source>
</evidence>
<dbReference type="SUPFAM" id="SSF141523">
    <property type="entry name" value="L,D-transpeptidase catalytic domain-like"/>
    <property type="match status" value="1"/>
</dbReference>
<feature type="domain" description="L,D-TPase catalytic" evidence="8">
    <location>
        <begin position="290"/>
        <end position="471"/>
    </location>
</feature>
<dbReference type="InterPro" id="IPR036365">
    <property type="entry name" value="PGBD-like_sf"/>
</dbReference>
<sequence>MKRRDLIVRTLAGGLLGANLGRPTLSWAADAPAPAALDWLPGGRPGALARQAVALLADAASQGLNPQDYQAQPLVQAVAQAAQGQPLQAEAAALLSQRLSTQILRYLRELHWGRISPRQLQQNYDGLRGGSFDAAVVLQQAFATGRLAEAAQAAAPRTALYGALKETLAAYRAMGAPAAWQQPLPPLPASRPKGRPPKLEAGQAWPGLDLLRQRLQLLGDLDPQAATPALYQSPLVEAVQTFQQRHGLNDDGVIGAGTLAALNVSPAERVRQIELTMERLRWTPIAQGPRMIAINLPEFVLRGYEVHGDEITVKTEMKVIVGKALNTRTPIFDEDMRFIEFSPYWNIPPSIARKETVPKLRKDPGYLDREGMEFVAGDGRVLRAVSSANLDAVLAGQMRIRQRPGPENALGDIKFVFPNNDNIYLHHTPATQLFEKERRDFSHGCIRVEKPVELARFVLQDMPEWTEERIVAAMTKGESSTLKLAHPIPVLIAYGTALVKHGRPYFFADLYGQDKLLDAALRARKVS</sequence>
<dbReference type="SUPFAM" id="SSF47090">
    <property type="entry name" value="PGBD-like"/>
    <property type="match status" value="1"/>
</dbReference>
<dbReference type="InterPro" id="IPR002477">
    <property type="entry name" value="Peptidoglycan-bd-like"/>
</dbReference>
<dbReference type="InterPro" id="IPR036366">
    <property type="entry name" value="PGBDSf"/>
</dbReference>
<dbReference type="Pfam" id="PF03734">
    <property type="entry name" value="YkuD"/>
    <property type="match status" value="1"/>
</dbReference>
<dbReference type="InterPro" id="IPR052905">
    <property type="entry name" value="LD-transpeptidase_YkuD-like"/>
</dbReference>
<dbReference type="Gene3D" id="2.40.440.10">
    <property type="entry name" value="L,D-transpeptidase catalytic domain-like"/>
    <property type="match status" value="1"/>
</dbReference>
<keyword evidence="5 7" id="KW-0573">Peptidoglycan synthesis</keyword>
<dbReference type="InterPro" id="IPR045380">
    <property type="entry name" value="LD_TPept_scaffold_dom"/>
</dbReference>
<dbReference type="RefSeq" id="WP_151122382.1">
    <property type="nucleotide sequence ID" value="NZ_CP088082.1"/>
</dbReference>
<keyword evidence="6 7" id="KW-0961">Cell wall biogenesis/degradation</keyword>
<dbReference type="Gene3D" id="1.10.101.10">
    <property type="entry name" value="PGBD-like superfamily/PGBD"/>
    <property type="match status" value="1"/>
</dbReference>
<evidence type="ECO:0000313" key="10">
    <source>
        <dbReference type="Proteomes" id="UP000430120"/>
    </source>
</evidence>
<dbReference type="PANTHER" id="PTHR41533">
    <property type="entry name" value="L,D-TRANSPEPTIDASE HI_1667-RELATED"/>
    <property type="match status" value="1"/>
</dbReference>
<comment type="pathway">
    <text evidence="1 7">Cell wall biogenesis; peptidoglycan biosynthesis.</text>
</comment>
<dbReference type="Proteomes" id="UP000430120">
    <property type="component" value="Unassembled WGS sequence"/>
</dbReference>
<organism evidence="9 10">
    <name type="scientific">Ideonella dechloratans</name>
    <dbReference type="NCBI Taxonomy" id="36863"/>
    <lineage>
        <taxon>Bacteria</taxon>
        <taxon>Pseudomonadati</taxon>
        <taxon>Pseudomonadota</taxon>
        <taxon>Betaproteobacteria</taxon>
        <taxon>Burkholderiales</taxon>
        <taxon>Sphaerotilaceae</taxon>
        <taxon>Ideonella</taxon>
    </lineage>
</organism>
<dbReference type="GO" id="GO:0016740">
    <property type="term" value="F:transferase activity"/>
    <property type="evidence" value="ECO:0007669"/>
    <property type="project" value="UniProtKB-KW"/>
</dbReference>
<evidence type="ECO:0000256" key="7">
    <source>
        <dbReference type="PROSITE-ProRule" id="PRU01373"/>
    </source>
</evidence>
<dbReference type="OrthoDB" id="9778545at2"/>
<proteinExistence type="inferred from homology"/>
<gene>
    <name evidence="9" type="ORF">F7Q92_02590</name>
</gene>
<dbReference type="GO" id="GO:0008360">
    <property type="term" value="P:regulation of cell shape"/>
    <property type="evidence" value="ECO:0007669"/>
    <property type="project" value="UniProtKB-UniRule"/>
</dbReference>
<dbReference type="Pfam" id="PF01471">
    <property type="entry name" value="PG_binding_1"/>
    <property type="match status" value="1"/>
</dbReference>
<dbReference type="InterPro" id="IPR038063">
    <property type="entry name" value="Transpep_catalytic_dom"/>
</dbReference>
<keyword evidence="4 7" id="KW-0133">Cell shape</keyword>
<evidence type="ECO:0000256" key="5">
    <source>
        <dbReference type="ARBA" id="ARBA00022984"/>
    </source>
</evidence>
<evidence type="ECO:0000256" key="3">
    <source>
        <dbReference type="ARBA" id="ARBA00022679"/>
    </source>
</evidence>
<dbReference type="PANTHER" id="PTHR41533:SF2">
    <property type="entry name" value="BLR7131 PROTEIN"/>
    <property type="match status" value="1"/>
</dbReference>
<evidence type="ECO:0000256" key="4">
    <source>
        <dbReference type="ARBA" id="ARBA00022960"/>
    </source>
</evidence>
<dbReference type="AlphaFoldDB" id="A0A643FJ14"/>
<reference evidence="9 10" key="1">
    <citation type="submission" date="2019-09" db="EMBL/GenBank/DDBJ databases">
        <title>Draft genome sequences of 48 bacterial type strains from the CCUG.</title>
        <authorList>
            <person name="Tunovic T."/>
            <person name="Pineiro-Iglesias B."/>
            <person name="Unosson C."/>
            <person name="Inganas E."/>
            <person name="Ohlen M."/>
            <person name="Cardew S."/>
            <person name="Jensie-Markopoulos S."/>
            <person name="Salva-Serra F."/>
            <person name="Jaen-Luchoro D."/>
            <person name="Karlsson R."/>
            <person name="Svensson-Stadler L."/>
            <person name="Chun J."/>
            <person name="Moore E."/>
        </authorList>
    </citation>
    <scope>NUCLEOTIDE SEQUENCE [LARGE SCALE GENOMIC DNA]</scope>
    <source>
        <strain evidence="9 10">CCUG 30977</strain>
    </source>
</reference>
<keyword evidence="3" id="KW-0808">Transferase</keyword>
<evidence type="ECO:0000256" key="2">
    <source>
        <dbReference type="ARBA" id="ARBA00005992"/>
    </source>
</evidence>
<keyword evidence="10" id="KW-1185">Reference proteome</keyword>
<dbReference type="GO" id="GO:0009252">
    <property type="term" value="P:peptidoglycan biosynthetic process"/>
    <property type="evidence" value="ECO:0007669"/>
    <property type="project" value="UniProtKB-UniPathway"/>
</dbReference>